<dbReference type="Proteomes" id="UP000828251">
    <property type="component" value="Unassembled WGS sequence"/>
</dbReference>
<accession>A0A9D3UTR9</accession>
<sequence>MEKELEDLSLDDEEEEILKAQLVPNSVPKAADLCLIGCFWTASVIHFAATRSKMANLWHSVMEV</sequence>
<keyword evidence="2" id="KW-1185">Reference proteome</keyword>
<comment type="caution">
    <text evidence="1">The sequence shown here is derived from an EMBL/GenBank/DDBJ whole genome shotgun (WGS) entry which is preliminary data.</text>
</comment>
<gene>
    <name evidence="1" type="ORF">J1N35_035322</name>
</gene>
<protein>
    <submittedName>
        <fullName evidence="1">Uncharacterized protein</fullName>
    </submittedName>
</protein>
<evidence type="ECO:0000313" key="1">
    <source>
        <dbReference type="EMBL" id="KAH1057257.1"/>
    </source>
</evidence>
<evidence type="ECO:0000313" key="2">
    <source>
        <dbReference type="Proteomes" id="UP000828251"/>
    </source>
</evidence>
<proteinExistence type="predicted"/>
<organism evidence="1 2">
    <name type="scientific">Gossypium stocksii</name>
    <dbReference type="NCBI Taxonomy" id="47602"/>
    <lineage>
        <taxon>Eukaryota</taxon>
        <taxon>Viridiplantae</taxon>
        <taxon>Streptophyta</taxon>
        <taxon>Embryophyta</taxon>
        <taxon>Tracheophyta</taxon>
        <taxon>Spermatophyta</taxon>
        <taxon>Magnoliopsida</taxon>
        <taxon>eudicotyledons</taxon>
        <taxon>Gunneridae</taxon>
        <taxon>Pentapetalae</taxon>
        <taxon>rosids</taxon>
        <taxon>malvids</taxon>
        <taxon>Malvales</taxon>
        <taxon>Malvaceae</taxon>
        <taxon>Malvoideae</taxon>
        <taxon>Gossypium</taxon>
    </lineage>
</organism>
<dbReference type="EMBL" id="JAIQCV010000010">
    <property type="protein sequence ID" value="KAH1057257.1"/>
    <property type="molecule type" value="Genomic_DNA"/>
</dbReference>
<name>A0A9D3UTR9_9ROSI</name>
<reference evidence="1 2" key="1">
    <citation type="journal article" date="2021" name="Plant Biotechnol. J.">
        <title>Multi-omics assisted identification of the key and species-specific regulatory components of drought-tolerant mechanisms in Gossypium stocksii.</title>
        <authorList>
            <person name="Yu D."/>
            <person name="Ke L."/>
            <person name="Zhang D."/>
            <person name="Wu Y."/>
            <person name="Sun Y."/>
            <person name="Mei J."/>
            <person name="Sun J."/>
            <person name="Sun Y."/>
        </authorList>
    </citation>
    <scope>NUCLEOTIDE SEQUENCE [LARGE SCALE GENOMIC DNA]</scope>
    <source>
        <strain evidence="2">cv. E1</strain>
        <tissue evidence="1">Leaf</tissue>
    </source>
</reference>
<dbReference type="AlphaFoldDB" id="A0A9D3UTR9"/>